<proteinExistence type="predicted"/>
<evidence type="ECO:0000313" key="3">
    <source>
        <dbReference type="Proteomes" id="UP000078200"/>
    </source>
</evidence>
<keyword evidence="1" id="KW-1133">Transmembrane helix</keyword>
<evidence type="ECO:0000256" key="1">
    <source>
        <dbReference type="SAM" id="Phobius"/>
    </source>
</evidence>
<accession>A0A1A9UWM8</accession>
<keyword evidence="3" id="KW-1185">Reference proteome</keyword>
<dbReference type="EnsemblMetazoa" id="GAUT018228-RA">
    <property type="protein sequence ID" value="GAUT018228-PA"/>
    <property type="gene ID" value="GAUT018228"/>
</dbReference>
<sequence length="120" mass="13838">MYDGEVNLIENVLNVKKNIFFDNLPFRHPDACKAIPMDLLFFKLVAVTFLAFVYSYATELILAFPCVESVERNTVSVPSSQHNQEEETLSRTSEAIEPMKLCLAWPWLTPRTLKIEKKDK</sequence>
<name>A0A1A9UWM8_GLOAU</name>
<keyword evidence="1" id="KW-0812">Transmembrane</keyword>
<keyword evidence="1" id="KW-0472">Membrane</keyword>
<dbReference type="VEuPathDB" id="VectorBase:GAUT018228"/>
<feature type="transmembrane region" description="Helical" evidence="1">
    <location>
        <begin position="39"/>
        <end position="57"/>
    </location>
</feature>
<protein>
    <submittedName>
        <fullName evidence="2">Uncharacterized protein</fullName>
    </submittedName>
</protein>
<evidence type="ECO:0000313" key="2">
    <source>
        <dbReference type="EnsemblMetazoa" id="GAUT018228-PA"/>
    </source>
</evidence>
<organism evidence="2 3">
    <name type="scientific">Glossina austeni</name>
    <name type="common">Savannah tsetse fly</name>
    <dbReference type="NCBI Taxonomy" id="7395"/>
    <lineage>
        <taxon>Eukaryota</taxon>
        <taxon>Metazoa</taxon>
        <taxon>Ecdysozoa</taxon>
        <taxon>Arthropoda</taxon>
        <taxon>Hexapoda</taxon>
        <taxon>Insecta</taxon>
        <taxon>Pterygota</taxon>
        <taxon>Neoptera</taxon>
        <taxon>Endopterygota</taxon>
        <taxon>Diptera</taxon>
        <taxon>Brachycera</taxon>
        <taxon>Muscomorpha</taxon>
        <taxon>Hippoboscoidea</taxon>
        <taxon>Glossinidae</taxon>
        <taxon>Glossina</taxon>
    </lineage>
</organism>
<dbReference type="Proteomes" id="UP000078200">
    <property type="component" value="Unassembled WGS sequence"/>
</dbReference>
<dbReference type="AlphaFoldDB" id="A0A1A9UWM8"/>
<reference evidence="2" key="1">
    <citation type="submission" date="2020-05" db="UniProtKB">
        <authorList>
            <consortium name="EnsemblMetazoa"/>
        </authorList>
    </citation>
    <scope>IDENTIFICATION</scope>
    <source>
        <strain evidence="2">TTRI</strain>
    </source>
</reference>